<evidence type="ECO:0000256" key="4">
    <source>
        <dbReference type="SAM" id="Coils"/>
    </source>
</evidence>
<evidence type="ECO:0000256" key="1">
    <source>
        <dbReference type="ARBA" id="ARBA00022723"/>
    </source>
</evidence>
<dbReference type="PANTHER" id="PTHR11505">
    <property type="entry name" value="L1 TRANSPOSABLE ELEMENT-RELATED"/>
    <property type="match status" value="1"/>
</dbReference>
<evidence type="ECO:0000256" key="3">
    <source>
        <dbReference type="ARBA" id="ARBA00022833"/>
    </source>
</evidence>
<keyword evidence="7" id="KW-1185">Reference proteome</keyword>
<sequence>MAGNEECIACHSPLPDDGRLMTCAECRLSYHLGQACSGIASNTFTTMGHAKRYAWVCKTCRASKKRAGSQLQADQTQASEATTADNPLLLEIMKRVESLPQFHEKLDALLSMKAEVVKLTETVLDLEKAVTELTKDYQVVTKELEESRKTVKANEAELSALKATVQAQALELQRIREEQNAAEQYSRNANLEIHGLPAQPGENLHDVLNDLAAKLELPNLSPDDVTAVHRIPSKRGDTPTVLVRFKSVSIKERWSEVRKKLRALHDSGKIPKLFFNDNLTKMNRELFWCVRTAAKAKGYEFAWVKAGKIYVKKNETAALIRVNRQADVDKIV</sequence>
<evidence type="ECO:0000313" key="7">
    <source>
        <dbReference type="Proteomes" id="UP000821853"/>
    </source>
</evidence>
<feature type="domain" description="Zinc finger PHD-type" evidence="5">
    <location>
        <begin position="6"/>
        <end position="61"/>
    </location>
</feature>
<name>A0A9J6FUT0_HAELO</name>
<dbReference type="OMA" id="MAGNEEC"/>
<accession>A0A9J6FUT0</accession>
<keyword evidence="2" id="KW-0863">Zinc-finger</keyword>
<organism evidence="6 7">
    <name type="scientific">Haemaphysalis longicornis</name>
    <name type="common">Bush tick</name>
    <dbReference type="NCBI Taxonomy" id="44386"/>
    <lineage>
        <taxon>Eukaryota</taxon>
        <taxon>Metazoa</taxon>
        <taxon>Ecdysozoa</taxon>
        <taxon>Arthropoda</taxon>
        <taxon>Chelicerata</taxon>
        <taxon>Arachnida</taxon>
        <taxon>Acari</taxon>
        <taxon>Parasitiformes</taxon>
        <taxon>Ixodida</taxon>
        <taxon>Ixodoidea</taxon>
        <taxon>Ixodidae</taxon>
        <taxon>Haemaphysalinae</taxon>
        <taxon>Haemaphysalis</taxon>
    </lineage>
</organism>
<dbReference type="Pfam" id="PF25298">
    <property type="entry name" value="Baculo_FP_2nd"/>
    <property type="match status" value="1"/>
</dbReference>
<reference evidence="6 7" key="1">
    <citation type="journal article" date="2020" name="Cell">
        <title>Large-Scale Comparative Analyses of Tick Genomes Elucidate Their Genetic Diversity and Vector Capacities.</title>
        <authorList>
            <consortium name="Tick Genome and Microbiome Consortium (TIGMIC)"/>
            <person name="Jia N."/>
            <person name="Wang J."/>
            <person name="Shi W."/>
            <person name="Du L."/>
            <person name="Sun Y."/>
            <person name="Zhan W."/>
            <person name="Jiang J.F."/>
            <person name="Wang Q."/>
            <person name="Zhang B."/>
            <person name="Ji P."/>
            <person name="Bell-Sakyi L."/>
            <person name="Cui X.M."/>
            <person name="Yuan T.T."/>
            <person name="Jiang B.G."/>
            <person name="Yang W.F."/>
            <person name="Lam T.T."/>
            <person name="Chang Q.C."/>
            <person name="Ding S.J."/>
            <person name="Wang X.J."/>
            <person name="Zhu J.G."/>
            <person name="Ruan X.D."/>
            <person name="Zhao L."/>
            <person name="Wei J.T."/>
            <person name="Ye R.Z."/>
            <person name="Que T.C."/>
            <person name="Du C.H."/>
            <person name="Zhou Y.H."/>
            <person name="Cheng J.X."/>
            <person name="Dai P.F."/>
            <person name="Guo W.B."/>
            <person name="Han X.H."/>
            <person name="Huang E.J."/>
            <person name="Li L.F."/>
            <person name="Wei W."/>
            <person name="Gao Y.C."/>
            <person name="Liu J.Z."/>
            <person name="Shao H.Z."/>
            <person name="Wang X."/>
            <person name="Wang C.C."/>
            <person name="Yang T.C."/>
            <person name="Huo Q.B."/>
            <person name="Li W."/>
            <person name="Chen H.Y."/>
            <person name="Chen S.E."/>
            <person name="Zhou L.G."/>
            <person name="Ni X.B."/>
            <person name="Tian J.H."/>
            <person name="Sheng Y."/>
            <person name="Liu T."/>
            <person name="Pan Y.S."/>
            <person name="Xia L.Y."/>
            <person name="Li J."/>
            <person name="Zhao F."/>
            <person name="Cao W.C."/>
        </authorList>
    </citation>
    <scope>NUCLEOTIDE SEQUENCE [LARGE SCALE GENOMIC DNA]</scope>
    <source>
        <strain evidence="6">HaeL-2018</strain>
    </source>
</reference>
<dbReference type="OrthoDB" id="5989141at2759"/>
<dbReference type="Proteomes" id="UP000821853">
    <property type="component" value="Chromosome 2"/>
</dbReference>
<dbReference type="CDD" id="cd15489">
    <property type="entry name" value="PHD_SF"/>
    <property type="match status" value="1"/>
</dbReference>
<dbReference type="InterPro" id="IPR013083">
    <property type="entry name" value="Znf_RING/FYVE/PHD"/>
</dbReference>
<dbReference type="InterPro" id="IPR004244">
    <property type="entry name" value="Transposase_22"/>
</dbReference>
<dbReference type="VEuPathDB" id="VectorBase:HLOH_040599"/>
<evidence type="ECO:0000259" key="5">
    <source>
        <dbReference type="SMART" id="SM00249"/>
    </source>
</evidence>
<dbReference type="InterPro" id="IPR057251">
    <property type="entry name" value="FP_C"/>
</dbReference>
<comment type="caution">
    <text evidence="6">The sequence shown here is derived from an EMBL/GenBank/DDBJ whole genome shotgun (WGS) entry which is preliminary data.</text>
</comment>
<dbReference type="EMBL" id="JABSTR010000004">
    <property type="protein sequence ID" value="KAH9366933.1"/>
    <property type="molecule type" value="Genomic_DNA"/>
</dbReference>
<protein>
    <recommendedName>
        <fullName evidence="5">Zinc finger PHD-type domain-containing protein</fullName>
    </recommendedName>
</protein>
<evidence type="ECO:0000256" key="2">
    <source>
        <dbReference type="ARBA" id="ARBA00022771"/>
    </source>
</evidence>
<keyword evidence="3" id="KW-0862">Zinc</keyword>
<dbReference type="SMART" id="SM00249">
    <property type="entry name" value="PHD"/>
    <property type="match status" value="1"/>
</dbReference>
<gene>
    <name evidence="6" type="ORF">HPB48_000823</name>
</gene>
<dbReference type="GO" id="GO:0008270">
    <property type="term" value="F:zinc ion binding"/>
    <property type="evidence" value="ECO:0007669"/>
    <property type="project" value="UniProtKB-KW"/>
</dbReference>
<dbReference type="SUPFAM" id="SSF57903">
    <property type="entry name" value="FYVE/PHD zinc finger"/>
    <property type="match status" value="1"/>
</dbReference>
<evidence type="ECO:0000313" key="6">
    <source>
        <dbReference type="EMBL" id="KAH9366933.1"/>
    </source>
</evidence>
<keyword evidence="1" id="KW-0479">Metal-binding</keyword>
<dbReference type="AlphaFoldDB" id="A0A9J6FUT0"/>
<proteinExistence type="predicted"/>
<dbReference type="InterPro" id="IPR011011">
    <property type="entry name" value="Znf_FYVE_PHD"/>
</dbReference>
<dbReference type="InterPro" id="IPR001965">
    <property type="entry name" value="Znf_PHD"/>
</dbReference>
<keyword evidence="4" id="KW-0175">Coiled coil</keyword>
<dbReference type="Gene3D" id="3.30.40.10">
    <property type="entry name" value="Zinc/RING finger domain, C3HC4 (zinc finger)"/>
    <property type="match status" value="1"/>
</dbReference>
<feature type="coiled-coil region" evidence="4">
    <location>
        <begin position="116"/>
        <end position="178"/>
    </location>
</feature>